<dbReference type="InterPro" id="IPR036770">
    <property type="entry name" value="Ankyrin_rpt-contain_sf"/>
</dbReference>
<reference evidence="5" key="1">
    <citation type="submission" date="2014-09" db="EMBL/GenBank/DDBJ databases">
        <authorList>
            <person name="Sharma Rahul"/>
            <person name="Thines Marco"/>
        </authorList>
    </citation>
    <scope>NUCLEOTIDE SEQUENCE [LARGE SCALE GENOMIC DNA]</scope>
</reference>
<evidence type="ECO:0000313" key="4">
    <source>
        <dbReference type="EMBL" id="CEG43249.1"/>
    </source>
</evidence>
<evidence type="ECO:0000256" key="1">
    <source>
        <dbReference type="ARBA" id="ARBA00022737"/>
    </source>
</evidence>
<organism evidence="4 5">
    <name type="scientific">Plasmopara halstedii</name>
    <name type="common">Downy mildew of sunflower</name>
    <dbReference type="NCBI Taxonomy" id="4781"/>
    <lineage>
        <taxon>Eukaryota</taxon>
        <taxon>Sar</taxon>
        <taxon>Stramenopiles</taxon>
        <taxon>Oomycota</taxon>
        <taxon>Peronosporomycetes</taxon>
        <taxon>Peronosporales</taxon>
        <taxon>Peronosporaceae</taxon>
        <taxon>Plasmopara</taxon>
    </lineage>
</organism>
<dbReference type="PROSITE" id="PS50297">
    <property type="entry name" value="ANK_REP_REGION"/>
    <property type="match status" value="2"/>
</dbReference>
<dbReference type="PANTHER" id="PTHR24198:SF165">
    <property type="entry name" value="ANKYRIN REPEAT-CONTAINING PROTEIN-RELATED"/>
    <property type="match status" value="1"/>
</dbReference>
<keyword evidence="1" id="KW-0677">Repeat</keyword>
<dbReference type="OrthoDB" id="63488at2759"/>
<dbReference type="GeneID" id="36408513"/>
<sequence>MASPTTLHAQLLHARDEIQQARDKLSQMSARGFHDAFMEPLRCPYEAAARTYNNCNHVKTTIWPRLDLLEFLSIYFPQYAQQPTAFSVLCASLTRTSSDSESAENEDANEFVPVTFDTLKSVLVRQFVSTRLVAKDPFPLEPRVELKPECHPNTVPYRPKSTNVKENLPNEATFTPMFHEFQWKVMKRSKSWLGRWRARHLVLRWGILEIHKRSPTVRSFRQHSSNVSFNTSFSTIVRNSSIPLISSGDIAPKMKCYDLENLVSIKLEHVSDDDATPTRKAALTLTFQKPVYSNSSNLSSTVTQDIKTLVIGNGETSEMLVSIRDHIATFALYLELSRRDRLPKLKKIRQLIAANAMANLRLRISRLLSPDDSRQQEIQEKQSPSGSVTALQLAFLQDPRVPSFESTIAVLLNSDADPRALLHWDYATQVVFSRSFSGSSEQKVDQQQRQRLRKRLLLLDKVDSEGEESANFHCYQVQADDANRWNLLMYLSWMGDVEGVHQLLSIAGLQRTSTNTSRTSNYQGATCLDHVNATGDTALHIAIKSSNEEVALALIEAILFINAQVVHQCDGCGEPVVHLALKQQQWRVVDALVAGHAVDPRSYDALGMSALHLAILLRAPVALIARLIQLYRHISPTEGLDRQVSRRESNDTPLSLALKNGQQQVVALLLDFGASPVTLICQWSEASIESKRDARRKGYREEKVVFGNDDKALHIAIKSGQEVAAAALIAHKADINTLDSRGASSLALAIRHGLYALAAVLIEQHQKEEKKEKVYTINRNWWIDQDTKTPVVGLACQAGQIELAAFLLDRMSQDQTCQSQSYPVQLLPLLVQMSSKIGRRDEGKTTSMGDNTSVSRRLSGGILDFEMKRSNCLKKTRASSFDSVWANDDSRHRQNTFSVSTSYLYDNNSKTTTFLFQGIEAVVVRILQFSETISILQVLGGNESVKATDSSQFKIPSVVQSIKTLPSISPIHCDELITTSPLHVAASGGVSTYNLLRILLAFLSISDPYAAAQVLMHSIGTRAETPLHAALAEGAASNALLLLYLSRELQARNAEIQLLCAKLLTMTTRTGNTALHLACMWPHQTSMLLVVELLLQEHVESANWNHSGFAPLHVALRKQCDETLIELFVQYGQDLNLWTEGKPCRDNQNGNFREFILNPATTLISACPHNPLMLAVEFQCASAFRALVSGGAHTRASMPHARIGLLQLAVHLSVRDPQLVACLVDNLDLIRSAQSDVVDQWGVSPREARLKLIQIWREERSSLNDKNTEHHISFVSPLGDIGNSELACRKVSSAPTHPNVPSPLSITTISPRIDAMPLATPQNLRATPQSPKLSATTLKILREEELATLTLVAREARTEALDWLAKRIGQKKLLSDAHAQLQNVNKHRRTASGSSSASNSKDEVDALYMHTSGILIQSDQQLLEELKAGAAKMFIDKHVAEAVSEARLSIEREKTSIFQETGYYPGLLSHNKKHKNDDGKYRSLLGQAVCSTTEMILLASSSASATSVSSEDSNSMHFSDESYGTEFWWAERGPAYLSDESSFSWLAISNPRDITMLGDPVASTSQLSRTPNERGVFLDEGIDGRLALASISLYDSAEASRYHDKI</sequence>
<protein>
    <submittedName>
        <fullName evidence="4">Ankyrin</fullName>
    </submittedName>
</protein>
<feature type="repeat" description="ANK" evidence="3">
    <location>
        <begin position="708"/>
        <end position="740"/>
    </location>
</feature>
<name>A0A0P1AQ62_PLAHL</name>
<evidence type="ECO:0000313" key="5">
    <source>
        <dbReference type="Proteomes" id="UP000054928"/>
    </source>
</evidence>
<proteinExistence type="predicted"/>
<feature type="repeat" description="ANK" evidence="3">
    <location>
        <begin position="1107"/>
        <end position="1140"/>
    </location>
</feature>
<accession>A0A0P1AQ62</accession>
<dbReference type="Proteomes" id="UP000054928">
    <property type="component" value="Unassembled WGS sequence"/>
</dbReference>
<evidence type="ECO:0000256" key="2">
    <source>
        <dbReference type="ARBA" id="ARBA00023043"/>
    </source>
</evidence>
<keyword evidence="2 3" id="KW-0040">ANK repeat</keyword>
<dbReference type="SUPFAM" id="SSF48403">
    <property type="entry name" value="Ankyrin repeat"/>
    <property type="match status" value="2"/>
</dbReference>
<dbReference type="RefSeq" id="XP_024579618.1">
    <property type="nucleotide sequence ID" value="XM_024729219.1"/>
</dbReference>
<dbReference type="InterPro" id="IPR002110">
    <property type="entry name" value="Ankyrin_rpt"/>
</dbReference>
<dbReference type="Gene3D" id="1.25.40.20">
    <property type="entry name" value="Ankyrin repeat-containing domain"/>
    <property type="match status" value="3"/>
</dbReference>
<dbReference type="STRING" id="4781.A0A0P1AQ62"/>
<keyword evidence="5" id="KW-1185">Reference proteome</keyword>
<evidence type="ECO:0000256" key="3">
    <source>
        <dbReference type="PROSITE-ProRule" id="PRU00023"/>
    </source>
</evidence>
<dbReference type="PROSITE" id="PS50088">
    <property type="entry name" value="ANK_REPEAT"/>
    <property type="match status" value="3"/>
</dbReference>
<feature type="repeat" description="ANK" evidence="3">
    <location>
        <begin position="649"/>
        <end position="675"/>
    </location>
</feature>
<dbReference type="EMBL" id="CCYD01000653">
    <property type="protein sequence ID" value="CEG43249.1"/>
    <property type="molecule type" value="Genomic_DNA"/>
</dbReference>
<dbReference type="PANTHER" id="PTHR24198">
    <property type="entry name" value="ANKYRIN REPEAT AND PROTEIN KINASE DOMAIN-CONTAINING PROTEIN"/>
    <property type="match status" value="1"/>
</dbReference>
<dbReference type="OMA" id="EMHKRIS"/>
<dbReference type="Pfam" id="PF12796">
    <property type="entry name" value="Ank_2"/>
    <property type="match status" value="1"/>
</dbReference>
<dbReference type="SMART" id="SM00248">
    <property type="entry name" value="ANK"/>
    <property type="match status" value="14"/>
</dbReference>